<dbReference type="GO" id="GO:0005874">
    <property type="term" value="C:microtubule"/>
    <property type="evidence" value="ECO:0007669"/>
    <property type="project" value="UniProtKB-KW"/>
</dbReference>
<keyword evidence="8" id="KW-0282">Flagellum</keyword>
<dbReference type="GO" id="GO:0008017">
    <property type="term" value="F:microtubule binding"/>
    <property type="evidence" value="ECO:0007669"/>
    <property type="project" value="InterPro"/>
</dbReference>
<feature type="compositionally biased region" description="Polar residues" evidence="14">
    <location>
        <begin position="215"/>
        <end position="227"/>
    </location>
</feature>
<evidence type="ECO:0000256" key="9">
    <source>
        <dbReference type="ARBA" id="ARBA00023054"/>
    </source>
</evidence>
<reference evidence="15" key="1">
    <citation type="submission" date="2025-08" db="UniProtKB">
        <authorList>
            <consortium name="Ensembl"/>
        </authorList>
    </citation>
    <scope>IDENTIFICATION</scope>
</reference>
<dbReference type="Ensembl" id="ENSCLMT00005050820.1">
    <property type="protein sequence ID" value="ENSCLMP00005049168.1"/>
    <property type="gene ID" value="ENSCLMG00005022424.1"/>
</dbReference>
<evidence type="ECO:0000256" key="3">
    <source>
        <dbReference type="ARBA" id="ARBA00004245"/>
    </source>
</evidence>
<name>A0A8C3AZI2_CYCLU</name>
<evidence type="ECO:0000256" key="12">
    <source>
        <dbReference type="ARBA" id="ARBA00023273"/>
    </source>
</evidence>
<keyword evidence="9" id="KW-0175">Coiled coil</keyword>
<evidence type="ECO:0000256" key="4">
    <source>
        <dbReference type="ARBA" id="ARBA00005737"/>
    </source>
</evidence>
<accession>A0A8C3AZI2</accession>
<evidence type="ECO:0000256" key="14">
    <source>
        <dbReference type="SAM" id="MobiDB-lite"/>
    </source>
</evidence>
<feature type="compositionally biased region" description="Polar residues" evidence="14">
    <location>
        <begin position="266"/>
        <end position="275"/>
    </location>
</feature>
<feature type="region of interest" description="Disordered" evidence="14">
    <location>
        <begin position="205"/>
        <end position="335"/>
    </location>
</feature>
<evidence type="ECO:0000313" key="15">
    <source>
        <dbReference type="Ensembl" id="ENSCLMP00005049168.1"/>
    </source>
</evidence>
<evidence type="ECO:0000256" key="7">
    <source>
        <dbReference type="ARBA" id="ARBA00022701"/>
    </source>
</evidence>
<proteinExistence type="inferred from homology"/>
<organism evidence="15 16">
    <name type="scientific">Cyclopterus lumpus</name>
    <name type="common">Lumpsucker</name>
    <dbReference type="NCBI Taxonomy" id="8103"/>
    <lineage>
        <taxon>Eukaryota</taxon>
        <taxon>Metazoa</taxon>
        <taxon>Chordata</taxon>
        <taxon>Craniata</taxon>
        <taxon>Vertebrata</taxon>
        <taxon>Euteleostomi</taxon>
        <taxon>Actinopterygii</taxon>
        <taxon>Neopterygii</taxon>
        <taxon>Teleostei</taxon>
        <taxon>Neoteleostei</taxon>
        <taxon>Acanthomorphata</taxon>
        <taxon>Eupercaria</taxon>
        <taxon>Perciformes</taxon>
        <taxon>Cottioidei</taxon>
        <taxon>Cottales</taxon>
        <taxon>Cyclopteridae</taxon>
        <taxon>Cyclopterus</taxon>
    </lineage>
</organism>
<keyword evidence="12" id="KW-0966">Cell projection</keyword>
<evidence type="ECO:0000256" key="6">
    <source>
        <dbReference type="ARBA" id="ARBA00022490"/>
    </source>
</evidence>
<evidence type="ECO:0000256" key="1">
    <source>
        <dbReference type="ARBA" id="ARBA00002213"/>
    </source>
</evidence>
<dbReference type="GO" id="GO:0031514">
    <property type="term" value="C:motile cilium"/>
    <property type="evidence" value="ECO:0007669"/>
    <property type="project" value="UniProtKB-SubCell"/>
</dbReference>
<evidence type="ECO:0000256" key="2">
    <source>
        <dbReference type="ARBA" id="ARBA00004230"/>
    </source>
</evidence>
<keyword evidence="11" id="KW-0206">Cytoskeleton</keyword>
<feature type="region of interest" description="Disordered" evidence="14">
    <location>
        <begin position="30"/>
        <end position="190"/>
    </location>
</feature>
<evidence type="ECO:0000256" key="8">
    <source>
        <dbReference type="ARBA" id="ARBA00022846"/>
    </source>
</evidence>
<evidence type="ECO:0000256" key="11">
    <source>
        <dbReference type="ARBA" id="ARBA00023212"/>
    </source>
</evidence>
<evidence type="ECO:0000256" key="10">
    <source>
        <dbReference type="ARBA" id="ARBA00023069"/>
    </source>
</evidence>
<comment type="function">
    <text evidence="1">Microtubule-binding protein that localizes to the microtubular manchette of elongating spermatids.</text>
</comment>
<reference evidence="15" key="2">
    <citation type="submission" date="2025-09" db="UniProtKB">
        <authorList>
            <consortium name="Ensembl"/>
        </authorList>
    </citation>
    <scope>IDENTIFICATION</scope>
</reference>
<feature type="compositionally biased region" description="Basic and acidic residues" evidence="14">
    <location>
        <begin position="307"/>
        <end position="335"/>
    </location>
</feature>
<feature type="compositionally biased region" description="Basic and acidic residues" evidence="14">
    <location>
        <begin position="133"/>
        <end position="150"/>
    </location>
</feature>
<comment type="subunit">
    <text evidence="13">Homodimer. Interacts with HOOK1. Interacts with HOOK2. Interacts with HOOK3.</text>
</comment>
<evidence type="ECO:0000313" key="16">
    <source>
        <dbReference type="Proteomes" id="UP000694565"/>
    </source>
</evidence>
<feature type="compositionally biased region" description="Basic and acidic residues" evidence="14">
    <location>
        <begin position="103"/>
        <end position="113"/>
    </location>
</feature>
<keyword evidence="6" id="KW-0963">Cytoplasm</keyword>
<feature type="compositionally biased region" description="Polar residues" evidence="14">
    <location>
        <begin position="287"/>
        <end position="306"/>
    </location>
</feature>
<feature type="compositionally biased region" description="Low complexity" evidence="14">
    <location>
        <begin position="235"/>
        <end position="247"/>
    </location>
</feature>
<keyword evidence="16" id="KW-1185">Reference proteome</keyword>
<dbReference type="GeneTree" id="ENSGT00390000018244"/>
<sequence length="479" mass="55995">KIMSEVVCTKPQEEYEDDFEKDLDWLICEESRSEDQVSNISKKTEELEEDEERWPSPMEPFEYDSDRDSPNKSSSIAPPPPMDEQTEEEKKFILEKIQQANQDLHHQEAPDMTRHRRLHFKETLVDLVVPPRQDGHYGDGEGEKGNKDSEAETEVSGKLSELKLSPREERVGSNRAVETGEGGGKEGRVLVEKDGKFDLVSLKEVESQGLLPPIVNNSSPRHQQQTVSSSKTHRSSSSPRPRVGSSPFQQGAHHLRGPKPPAQPRNRPSSASHSQRGGHLVSKRRVQSATGTPSQATYTLSPQQKELLQRIQERKEKVAKEEEQRKLEEEEQKRQENELAFKAWLLRKREQFQEEKRIQRAQEMEKMSSKKEFSDCEDSFRLWLQRKQEQQQKERQLVELKRLEEDAGYLLHSREECERAFKLWLKRKRAEKRAEQQAARERSRRLVLEERRARRSRDLLCCVHEAKPFRFTEQLAYRF</sequence>
<keyword evidence="7" id="KW-0493">Microtubule</keyword>
<evidence type="ECO:0000256" key="13">
    <source>
        <dbReference type="ARBA" id="ARBA00047162"/>
    </source>
</evidence>
<comment type="similarity">
    <text evidence="4">Belongs to the CCDC181 family.</text>
</comment>
<evidence type="ECO:0000256" key="5">
    <source>
        <dbReference type="ARBA" id="ARBA00022306"/>
    </source>
</evidence>
<comment type="subcellular location">
    <subcellularLocation>
        <location evidence="2">Cell projection</location>
        <location evidence="2">Cilium</location>
        <location evidence="2">Flagellum</location>
    </subcellularLocation>
    <subcellularLocation>
        <location evidence="3">Cytoplasm</location>
        <location evidence="3">Cytoskeleton</location>
    </subcellularLocation>
</comment>
<dbReference type="PANTHER" id="PTHR14320">
    <property type="entry name" value="COILED-COIL DOMAIN-CONTAINING PROTEIN 181"/>
    <property type="match status" value="1"/>
</dbReference>
<keyword evidence="10" id="KW-0969">Cilium</keyword>
<protein>
    <recommendedName>
        <fullName evidence="5">Coiled-coil domain-containing protein 181</fullName>
    </recommendedName>
</protein>
<feature type="compositionally biased region" description="Basic and acidic residues" evidence="14">
    <location>
        <begin position="160"/>
        <end position="172"/>
    </location>
</feature>
<dbReference type="AlphaFoldDB" id="A0A8C3AZI2"/>
<dbReference type="InterPro" id="IPR026687">
    <property type="entry name" value="CCDC181"/>
</dbReference>
<dbReference type="Proteomes" id="UP000694565">
    <property type="component" value="Unplaced"/>
</dbReference>
<dbReference type="PANTHER" id="PTHR14320:SF2">
    <property type="entry name" value="COILED-COIL DOMAIN-CONTAINING PROTEIN 181"/>
    <property type="match status" value="1"/>
</dbReference>